<dbReference type="Pfam" id="PF00196">
    <property type="entry name" value="GerE"/>
    <property type="match status" value="1"/>
</dbReference>
<dbReference type="CDD" id="cd06170">
    <property type="entry name" value="LuxR_C_like"/>
    <property type="match status" value="1"/>
</dbReference>
<keyword evidence="1" id="KW-0805">Transcription regulation</keyword>
<dbReference type="PRINTS" id="PR00038">
    <property type="entry name" value="HTHLUXR"/>
</dbReference>
<name>A0ABR8LCE0_9ACTN</name>
<dbReference type="InterPro" id="IPR000792">
    <property type="entry name" value="Tscrpt_reg_LuxR_C"/>
</dbReference>
<keyword evidence="2" id="KW-0238">DNA-binding</keyword>
<evidence type="ECO:0000256" key="1">
    <source>
        <dbReference type="ARBA" id="ARBA00023015"/>
    </source>
</evidence>
<keyword evidence="7" id="KW-1185">Reference proteome</keyword>
<keyword evidence="3" id="KW-0804">Transcription</keyword>
<comment type="caution">
    <text evidence="6">The sequence shown here is derived from an EMBL/GenBank/DDBJ whole genome shotgun (WGS) entry which is preliminary data.</text>
</comment>
<protein>
    <submittedName>
        <fullName evidence="6">Helix-turn-helix transcriptional regulator</fullName>
    </submittedName>
</protein>
<feature type="domain" description="HTH luxR-type" evidence="5">
    <location>
        <begin position="409"/>
        <end position="474"/>
    </location>
</feature>
<dbReference type="InterPro" id="IPR036388">
    <property type="entry name" value="WH-like_DNA-bd_sf"/>
</dbReference>
<evidence type="ECO:0000259" key="5">
    <source>
        <dbReference type="PROSITE" id="PS50043"/>
    </source>
</evidence>
<dbReference type="InterPro" id="IPR011990">
    <property type="entry name" value="TPR-like_helical_dom_sf"/>
</dbReference>
<dbReference type="EMBL" id="JACXRZ010000030">
    <property type="protein sequence ID" value="MBD3147377.1"/>
    <property type="molecule type" value="Genomic_DNA"/>
</dbReference>
<evidence type="ECO:0000313" key="6">
    <source>
        <dbReference type="EMBL" id="MBD3147377.1"/>
    </source>
</evidence>
<evidence type="ECO:0000256" key="4">
    <source>
        <dbReference type="SAM" id="MobiDB-lite"/>
    </source>
</evidence>
<dbReference type="SMART" id="SM00421">
    <property type="entry name" value="HTH_LUXR"/>
    <property type="match status" value="1"/>
</dbReference>
<dbReference type="PROSITE" id="PS00622">
    <property type="entry name" value="HTH_LUXR_1"/>
    <property type="match status" value="1"/>
</dbReference>
<dbReference type="RefSeq" id="WP_191054578.1">
    <property type="nucleotide sequence ID" value="NZ_JACXRZ010000030.1"/>
</dbReference>
<dbReference type="PROSITE" id="PS50043">
    <property type="entry name" value="HTH_LUXR_2"/>
    <property type="match status" value="1"/>
</dbReference>
<sequence>MASMGGNLLDIAAAAPSYISDVLYLIASGYEDLADCEAVKRLNQANISFVRGDFAGALGLTEAVLADLDASQPAYPSIVAFRMLLQSVVGPDPDRWKTGVDGRVLAVPGPPKVVHLCIESDRLWHSGRLFQGLRLNQYALQQSRHDCGQWHLYALVLLAKKLTDLHLGGQAHRLVGKIEACVHDCGLLAFEPVVEALRSSLHLQAGEFEKALASSAETLEVAQRRGSIIGVELALSVAAVAHLRLGDRDEAAACLKLLHARTGRHTPADTRARAAFAEIALVAAQEGPRAGAEEIRDRWHLLATESACFAEDVTRPVWLVAVALRAGDAALAERALRAIERLAGDNREVQLLAVAEEHARAVYRGDDRSLPLLLDLDDALPAFVASQERKSSPAPSGARPARQVAPEAAPACPPRLTARESEVATLVSRGMTNRQVANELGLSPHTVNFHLRRIFRKFAVSSRTQLCRLLAQTGPVLAPGRRRDAEPR</sequence>
<evidence type="ECO:0000256" key="3">
    <source>
        <dbReference type="ARBA" id="ARBA00023163"/>
    </source>
</evidence>
<feature type="region of interest" description="Disordered" evidence="4">
    <location>
        <begin position="385"/>
        <end position="412"/>
    </location>
</feature>
<proteinExistence type="predicted"/>
<dbReference type="PANTHER" id="PTHR44688">
    <property type="entry name" value="DNA-BINDING TRANSCRIPTIONAL ACTIVATOR DEVR_DOSR"/>
    <property type="match status" value="1"/>
</dbReference>
<reference evidence="6 7" key="1">
    <citation type="submission" date="2020-09" db="EMBL/GenBank/DDBJ databases">
        <title>Actinomycete isolated from the Camponotus japonicus Mayr.</title>
        <authorList>
            <person name="Gong X."/>
        </authorList>
    </citation>
    <scope>NUCLEOTIDE SEQUENCE [LARGE SCALE GENOMIC DNA]</scope>
    <source>
        <strain evidence="6 7">2C-HV3</strain>
    </source>
</reference>
<accession>A0ABR8LCE0</accession>
<dbReference type="Gene3D" id="1.10.10.10">
    <property type="entry name" value="Winged helix-like DNA-binding domain superfamily/Winged helix DNA-binding domain"/>
    <property type="match status" value="1"/>
</dbReference>
<dbReference type="SUPFAM" id="SSF46894">
    <property type="entry name" value="C-terminal effector domain of the bipartite response regulators"/>
    <property type="match status" value="1"/>
</dbReference>
<dbReference type="Proteomes" id="UP000653231">
    <property type="component" value="Unassembled WGS sequence"/>
</dbReference>
<dbReference type="PANTHER" id="PTHR44688:SF16">
    <property type="entry name" value="DNA-BINDING TRANSCRIPTIONAL ACTIVATOR DEVR_DOSR"/>
    <property type="match status" value="1"/>
</dbReference>
<evidence type="ECO:0000256" key="2">
    <source>
        <dbReference type="ARBA" id="ARBA00023125"/>
    </source>
</evidence>
<dbReference type="SUPFAM" id="SSF48452">
    <property type="entry name" value="TPR-like"/>
    <property type="match status" value="1"/>
</dbReference>
<evidence type="ECO:0000313" key="7">
    <source>
        <dbReference type="Proteomes" id="UP000653231"/>
    </source>
</evidence>
<organism evidence="6 7">
    <name type="scientific">Microbispora bryophytorum subsp. camponoti</name>
    <dbReference type="NCBI Taxonomy" id="1677852"/>
    <lineage>
        <taxon>Bacteria</taxon>
        <taxon>Bacillati</taxon>
        <taxon>Actinomycetota</taxon>
        <taxon>Actinomycetes</taxon>
        <taxon>Streptosporangiales</taxon>
        <taxon>Streptosporangiaceae</taxon>
        <taxon>Microbispora</taxon>
    </lineage>
</organism>
<dbReference type="InterPro" id="IPR016032">
    <property type="entry name" value="Sig_transdc_resp-reg_C-effctor"/>
</dbReference>
<gene>
    <name evidence="6" type="ORF">IEQ31_29980</name>
</gene>